<evidence type="ECO:0000313" key="10">
    <source>
        <dbReference type="Proteomes" id="UP001255856"/>
    </source>
</evidence>
<keyword evidence="5 7" id="KW-0627">Porphyrin biosynthesis</keyword>
<evidence type="ECO:0000256" key="3">
    <source>
        <dbReference type="ARBA" id="ARBA00013109"/>
    </source>
</evidence>
<dbReference type="Proteomes" id="UP001255856">
    <property type="component" value="Unassembled WGS sequence"/>
</dbReference>
<dbReference type="PANTHER" id="PTHR38042">
    <property type="entry name" value="UROPORPHYRINOGEN-III SYNTHASE, CHLOROPLASTIC"/>
    <property type="match status" value="1"/>
</dbReference>
<dbReference type="AlphaFoldDB" id="A0AAD9IFS2"/>
<evidence type="ECO:0000256" key="6">
    <source>
        <dbReference type="ARBA" id="ARBA00048617"/>
    </source>
</evidence>
<dbReference type="InterPro" id="IPR003754">
    <property type="entry name" value="4pyrrol_synth_uPrphyn_synth"/>
</dbReference>
<feature type="domain" description="Tetrapyrrole biosynthesis uroporphyrinogen III synthase" evidence="8">
    <location>
        <begin position="9"/>
        <end position="118"/>
    </location>
</feature>
<dbReference type="GO" id="GO:0006780">
    <property type="term" value="P:uroporphyrinogen III biosynthetic process"/>
    <property type="evidence" value="ECO:0007669"/>
    <property type="project" value="UniProtKB-UniRule"/>
</dbReference>
<evidence type="ECO:0000256" key="2">
    <source>
        <dbReference type="ARBA" id="ARBA00008133"/>
    </source>
</evidence>
<accession>A0AAD9IFS2</accession>
<evidence type="ECO:0000259" key="8">
    <source>
        <dbReference type="Pfam" id="PF02602"/>
    </source>
</evidence>
<dbReference type="EMBL" id="JASFZW010000006">
    <property type="protein sequence ID" value="KAK2077599.1"/>
    <property type="molecule type" value="Genomic_DNA"/>
</dbReference>
<dbReference type="InterPro" id="IPR039793">
    <property type="entry name" value="UROS/Hem4"/>
</dbReference>
<dbReference type="Gene3D" id="3.40.50.10090">
    <property type="match status" value="1"/>
</dbReference>
<dbReference type="SUPFAM" id="SSF69618">
    <property type="entry name" value="HemD-like"/>
    <property type="match status" value="1"/>
</dbReference>
<evidence type="ECO:0000256" key="4">
    <source>
        <dbReference type="ARBA" id="ARBA00023239"/>
    </source>
</evidence>
<dbReference type="PANTHER" id="PTHR38042:SF1">
    <property type="entry name" value="UROPORPHYRINOGEN-III SYNTHASE, CHLOROPLASTIC"/>
    <property type="match status" value="1"/>
</dbReference>
<evidence type="ECO:0000256" key="7">
    <source>
        <dbReference type="RuleBase" id="RU366031"/>
    </source>
</evidence>
<protein>
    <recommendedName>
        <fullName evidence="3 7">Uroporphyrinogen-III synthase</fullName>
        <ecNumber evidence="3 7">4.2.1.75</ecNumber>
    </recommendedName>
</protein>
<sequence length="118" mass="12322">MSAPGRGSAIACVGSGTAKVLELKTGGTVITTFVPSVADAVHLGSELPKPLNSTAPRVLYPCSSRAKTALQDLLRRRGFDVLRLDTYGTECVEALAPEQKQLVARAGLLVFASPSAVR</sequence>
<evidence type="ECO:0000256" key="1">
    <source>
        <dbReference type="ARBA" id="ARBA00004772"/>
    </source>
</evidence>
<dbReference type="Pfam" id="PF02602">
    <property type="entry name" value="HEM4"/>
    <property type="match status" value="1"/>
</dbReference>
<keyword evidence="4 7" id="KW-0456">Lyase</keyword>
<evidence type="ECO:0000256" key="5">
    <source>
        <dbReference type="ARBA" id="ARBA00023244"/>
    </source>
</evidence>
<dbReference type="InterPro" id="IPR036108">
    <property type="entry name" value="4pyrrol_syn_uPrphyn_synt_sf"/>
</dbReference>
<dbReference type="GO" id="GO:0006782">
    <property type="term" value="P:protoporphyrinogen IX biosynthetic process"/>
    <property type="evidence" value="ECO:0007669"/>
    <property type="project" value="UniProtKB-UniRule"/>
</dbReference>
<proteinExistence type="inferred from homology"/>
<organism evidence="9 10">
    <name type="scientific">Prototheca wickerhamii</name>
    <dbReference type="NCBI Taxonomy" id="3111"/>
    <lineage>
        <taxon>Eukaryota</taxon>
        <taxon>Viridiplantae</taxon>
        <taxon>Chlorophyta</taxon>
        <taxon>core chlorophytes</taxon>
        <taxon>Trebouxiophyceae</taxon>
        <taxon>Chlorellales</taxon>
        <taxon>Chlorellaceae</taxon>
        <taxon>Prototheca</taxon>
    </lineage>
</organism>
<comment type="similarity">
    <text evidence="2 7">Belongs to the uroporphyrinogen-III synthase family.</text>
</comment>
<evidence type="ECO:0000313" key="9">
    <source>
        <dbReference type="EMBL" id="KAK2077599.1"/>
    </source>
</evidence>
<comment type="function">
    <text evidence="7">Catalyzes cyclization of the linear tetrapyrrole, hydroxymethylbilane, to the macrocyclic uroporphyrinogen III.</text>
</comment>
<dbReference type="GO" id="GO:0004852">
    <property type="term" value="F:uroporphyrinogen-III synthase activity"/>
    <property type="evidence" value="ECO:0007669"/>
    <property type="project" value="UniProtKB-UniRule"/>
</dbReference>
<name>A0AAD9IFS2_PROWI</name>
<keyword evidence="10" id="KW-1185">Reference proteome</keyword>
<reference evidence="9" key="1">
    <citation type="submission" date="2021-01" db="EMBL/GenBank/DDBJ databases">
        <authorList>
            <person name="Eckstrom K.M.E."/>
        </authorList>
    </citation>
    <scope>NUCLEOTIDE SEQUENCE</scope>
    <source>
        <strain evidence="9">UVCC 0001</strain>
    </source>
</reference>
<comment type="caution">
    <text evidence="9">The sequence shown here is derived from an EMBL/GenBank/DDBJ whole genome shotgun (WGS) entry which is preliminary data.</text>
</comment>
<gene>
    <name evidence="9" type="ORF">QBZ16_004444</name>
</gene>
<comment type="pathway">
    <text evidence="1 7">Porphyrin-containing compound metabolism; protoporphyrin-IX biosynthesis; coproporphyrinogen-III from 5-aminolevulinate: step 3/4.</text>
</comment>
<comment type="catalytic activity">
    <reaction evidence="6 7">
        <text>hydroxymethylbilane = uroporphyrinogen III + H2O</text>
        <dbReference type="Rhea" id="RHEA:18965"/>
        <dbReference type="ChEBI" id="CHEBI:15377"/>
        <dbReference type="ChEBI" id="CHEBI:57308"/>
        <dbReference type="ChEBI" id="CHEBI:57845"/>
        <dbReference type="EC" id="4.2.1.75"/>
    </reaction>
</comment>
<dbReference type="EC" id="4.2.1.75" evidence="3 7"/>